<proteinExistence type="predicted"/>
<keyword evidence="3" id="KW-1185">Reference proteome</keyword>
<evidence type="ECO:0000313" key="3">
    <source>
        <dbReference type="Proteomes" id="UP001165190"/>
    </source>
</evidence>
<dbReference type="InterPro" id="IPR025322">
    <property type="entry name" value="PADRE_dom"/>
</dbReference>
<accession>A0A9W7LS31</accession>
<gene>
    <name evidence="2" type="ORF">HRI_001172700</name>
</gene>
<evidence type="ECO:0000256" key="1">
    <source>
        <dbReference type="SAM" id="MobiDB-lite"/>
    </source>
</evidence>
<name>A0A9W7LS31_HIBTR</name>
<feature type="compositionally biased region" description="Polar residues" evidence="1">
    <location>
        <begin position="199"/>
        <end position="208"/>
    </location>
</feature>
<sequence length="208" mass="23504">MCTAFFGFLKHMNQDSGSKKDVRGAPMSVDLSQSRNIYVRIIHAGGKEELYRNAVPVSHLMKKYPGMCIAGPKVFTNPDESLLRPGDRLSAGQKYYIIPSSTAQKLKRKHQKKLEVKRAGEGRKERHDARKSREISGENLEESVYSEKELYVAKPSKASKVPKARESKHSERKGRRVKKPFVPPLPKTAMLRESGWEPSLTSIQELSP</sequence>
<feature type="compositionally biased region" description="Basic residues" evidence="1">
    <location>
        <begin position="170"/>
        <end position="179"/>
    </location>
</feature>
<evidence type="ECO:0000313" key="2">
    <source>
        <dbReference type="EMBL" id="GMI75034.1"/>
    </source>
</evidence>
<dbReference type="Pfam" id="PF14009">
    <property type="entry name" value="PADRE"/>
    <property type="match status" value="1"/>
</dbReference>
<dbReference type="EMBL" id="BSYR01000011">
    <property type="protein sequence ID" value="GMI75034.1"/>
    <property type="molecule type" value="Genomic_DNA"/>
</dbReference>
<dbReference type="PANTHER" id="PTHR33052">
    <property type="entry name" value="DUF4228 DOMAIN PROTEIN-RELATED"/>
    <property type="match status" value="1"/>
</dbReference>
<feature type="region of interest" description="Disordered" evidence="1">
    <location>
        <begin position="107"/>
        <end position="137"/>
    </location>
</feature>
<dbReference type="AlphaFoldDB" id="A0A9W7LS31"/>
<feature type="compositionally biased region" description="Basic and acidic residues" evidence="1">
    <location>
        <begin position="113"/>
        <end position="136"/>
    </location>
</feature>
<reference evidence="2" key="1">
    <citation type="submission" date="2023-05" db="EMBL/GenBank/DDBJ databases">
        <title>Genome and transcriptome analyses reveal genes involved in the formation of fine ridges on petal epidermal cells in Hibiscus trionum.</title>
        <authorList>
            <person name="Koshimizu S."/>
            <person name="Masuda S."/>
            <person name="Ishii T."/>
            <person name="Shirasu K."/>
            <person name="Hoshino A."/>
            <person name="Arita M."/>
        </authorList>
    </citation>
    <scope>NUCLEOTIDE SEQUENCE</scope>
    <source>
        <strain evidence="2">Hamamatsu line</strain>
    </source>
</reference>
<dbReference type="Proteomes" id="UP001165190">
    <property type="component" value="Unassembled WGS sequence"/>
</dbReference>
<comment type="caution">
    <text evidence="2">The sequence shown here is derived from an EMBL/GenBank/DDBJ whole genome shotgun (WGS) entry which is preliminary data.</text>
</comment>
<organism evidence="2 3">
    <name type="scientific">Hibiscus trionum</name>
    <name type="common">Flower of an hour</name>
    <dbReference type="NCBI Taxonomy" id="183268"/>
    <lineage>
        <taxon>Eukaryota</taxon>
        <taxon>Viridiplantae</taxon>
        <taxon>Streptophyta</taxon>
        <taxon>Embryophyta</taxon>
        <taxon>Tracheophyta</taxon>
        <taxon>Spermatophyta</taxon>
        <taxon>Magnoliopsida</taxon>
        <taxon>eudicotyledons</taxon>
        <taxon>Gunneridae</taxon>
        <taxon>Pentapetalae</taxon>
        <taxon>rosids</taxon>
        <taxon>malvids</taxon>
        <taxon>Malvales</taxon>
        <taxon>Malvaceae</taxon>
        <taxon>Malvoideae</taxon>
        <taxon>Hibiscus</taxon>
    </lineage>
</organism>
<protein>
    <submittedName>
        <fullName evidence="2">Uncharacterized protein</fullName>
    </submittedName>
</protein>
<dbReference type="OrthoDB" id="1923394at2759"/>
<feature type="region of interest" description="Disordered" evidence="1">
    <location>
        <begin position="155"/>
        <end position="208"/>
    </location>
</feature>